<comment type="caution">
    <text evidence="2">The sequence shown here is derived from an EMBL/GenBank/DDBJ whole genome shotgun (WGS) entry which is preliminary data.</text>
</comment>
<evidence type="ECO:0000256" key="1">
    <source>
        <dbReference type="SAM" id="MobiDB-lite"/>
    </source>
</evidence>
<feature type="compositionally biased region" description="Acidic residues" evidence="1">
    <location>
        <begin position="38"/>
        <end position="50"/>
    </location>
</feature>
<evidence type="ECO:0000313" key="3">
    <source>
        <dbReference type="Proteomes" id="UP001081283"/>
    </source>
</evidence>
<proteinExistence type="predicted"/>
<organism evidence="2 3">
    <name type="scientific">Hoeflea ulvae</name>
    <dbReference type="NCBI Taxonomy" id="2983764"/>
    <lineage>
        <taxon>Bacteria</taxon>
        <taxon>Pseudomonadati</taxon>
        <taxon>Pseudomonadota</taxon>
        <taxon>Alphaproteobacteria</taxon>
        <taxon>Hyphomicrobiales</taxon>
        <taxon>Rhizobiaceae</taxon>
        <taxon>Hoeflea</taxon>
    </lineage>
</organism>
<evidence type="ECO:0000313" key="2">
    <source>
        <dbReference type="EMBL" id="MCY0096922.1"/>
    </source>
</evidence>
<dbReference type="RefSeq" id="WP_267614757.1">
    <property type="nucleotide sequence ID" value="NZ_JAOVZQ010000001.1"/>
</dbReference>
<reference evidence="2" key="1">
    <citation type="submission" date="2022-10" db="EMBL/GenBank/DDBJ databases">
        <title>Hoeflea sp. J2-29, isolated from marine algae.</title>
        <authorList>
            <person name="Kristyanto S."/>
            <person name="Kim J.M."/>
            <person name="Jeon C.O."/>
        </authorList>
    </citation>
    <scope>NUCLEOTIDE SEQUENCE</scope>
    <source>
        <strain evidence="2">J2-29</strain>
    </source>
</reference>
<keyword evidence="3" id="KW-1185">Reference proteome</keyword>
<dbReference type="EMBL" id="JAOVZQ010000001">
    <property type="protein sequence ID" value="MCY0096922.1"/>
    <property type="molecule type" value="Genomic_DNA"/>
</dbReference>
<name>A0ABT3YM16_9HYPH</name>
<dbReference type="Proteomes" id="UP001081283">
    <property type="component" value="Unassembled WGS sequence"/>
</dbReference>
<accession>A0ABT3YM16</accession>
<sequence>MEKEDPENGAAGTTAQKPRWEGPEESRPSGYLPAKDNPEEDRDANDENLNDPDRNTLADAGKTGSDAQ</sequence>
<gene>
    <name evidence="2" type="ORF">OEG82_23350</name>
</gene>
<protein>
    <submittedName>
        <fullName evidence="2">Uncharacterized protein</fullName>
    </submittedName>
</protein>
<feature type="region of interest" description="Disordered" evidence="1">
    <location>
        <begin position="1"/>
        <end position="68"/>
    </location>
</feature>
<feature type="compositionally biased region" description="Basic and acidic residues" evidence="1">
    <location>
        <begin position="18"/>
        <end position="27"/>
    </location>
</feature>